<evidence type="ECO:0000313" key="2">
    <source>
        <dbReference type="EMBL" id="ERT09823.1"/>
    </source>
</evidence>
<proteinExistence type="predicted"/>
<sequence length="64" mass="6931">MSVKVEAQPSSATSRRESQKIAIRYRPPAGQGKPKATVGGGTRTTCFLDQEQPKPPLNFVTSWG</sequence>
<dbReference type="Proteomes" id="UP000017127">
    <property type="component" value="Unassembled WGS sequence"/>
</dbReference>
<name>U7QPK8_9CYAN</name>
<reference evidence="2 3" key="1">
    <citation type="journal article" date="2013" name="Front. Microbiol.">
        <title>Comparative genomic analyses of the cyanobacterium, Lyngbya aestuarii BL J, a powerful hydrogen producer.</title>
        <authorList>
            <person name="Kothari A."/>
            <person name="Vaughn M."/>
            <person name="Garcia-Pichel F."/>
        </authorList>
    </citation>
    <scope>NUCLEOTIDE SEQUENCE [LARGE SCALE GENOMIC DNA]</scope>
    <source>
        <strain evidence="2 3">BL J</strain>
    </source>
</reference>
<comment type="caution">
    <text evidence="2">The sequence shown here is derived from an EMBL/GenBank/DDBJ whole genome shotgun (WGS) entry which is preliminary data.</text>
</comment>
<accession>U7QPK8</accession>
<organism evidence="2 3">
    <name type="scientific">Lyngbya aestuarii BL J</name>
    <dbReference type="NCBI Taxonomy" id="1348334"/>
    <lineage>
        <taxon>Bacteria</taxon>
        <taxon>Bacillati</taxon>
        <taxon>Cyanobacteriota</taxon>
        <taxon>Cyanophyceae</taxon>
        <taxon>Oscillatoriophycideae</taxon>
        <taxon>Oscillatoriales</taxon>
        <taxon>Microcoleaceae</taxon>
        <taxon>Lyngbya</taxon>
    </lineage>
</organism>
<evidence type="ECO:0000313" key="3">
    <source>
        <dbReference type="Proteomes" id="UP000017127"/>
    </source>
</evidence>
<dbReference type="AlphaFoldDB" id="U7QPK8"/>
<feature type="region of interest" description="Disordered" evidence="1">
    <location>
        <begin position="45"/>
        <end position="64"/>
    </location>
</feature>
<gene>
    <name evidence="2" type="ORF">M595_0084</name>
</gene>
<protein>
    <submittedName>
        <fullName evidence="2">Uncharacterized protein</fullName>
    </submittedName>
</protein>
<dbReference type="EMBL" id="AUZM01000001">
    <property type="protein sequence ID" value="ERT09823.1"/>
    <property type="molecule type" value="Genomic_DNA"/>
</dbReference>
<keyword evidence="3" id="KW-1185">Reference proteome</keyword>
<evidence type="ECO:0000256" key="1">
    <source>
        <dbReference type="SAM" id="MobiDB-lite"/>
    </source>
</evidence>